<keyword evidence="3" id="KW-1185">Reference proteome</keyword>
<name>A0A3M0CTZ2_9PROT</name>
<keyword evidence="2" id="KW-0808">Transferase</keyword>
<dbReference type="AlphaFoldDB" id="A0A3M0CTZ2"/>
<sequence length="911" mass="101267">MADGAVMSSEASADTGGGAPIGVVIPAYGHPKFLAEAIISACTQSTERAILVVVVEDGCPFAETGQVVRGLLGRFPGRLFHLRQANTRLPGARNTGIRFLLDMAPDLDAVFFLDADNRLEPYAIESYRRVLGDNPATGWAYPDIALFGLSWGEEGFDIRETAPDYSVLKHLSGNISEAGSLVRADLFRAGLFFDESMRAGFEDWDFWLSAIAAGFRGRRVRDAGFLYRRRPESMLSDARRGEDPLLVRMKRKHADLFNPRFLMRTVEREAPTFALWLADRQEVLFFADPLRLGRAYPLADFIDLCRRRLFSPREIFFPEQVFITTAAIWRAMTQRPRNLRTVFWRLRGAASDILFCRVADGVIGDLHIGAGDAADAGGFTAIHKSVFLRFLAGRMDMPSVPDRAVVAGFPVDRADAGPQADAAALLDGLRRHLPVPRAHLHHHQRRYAGPDADTVRAGLVDDLTRADEIVQPFPLVRDASTPLVALAVPTRFLTCERACDRLRRIVRLLSERGAAVTLVAEFDPTLQGLGRAARLAGEGVVDLVPLRCMTPDGPDSLGYRPYLGHRAAIQLKPGQVLEIQTALMQMDAVVALGASAMVECLGALRPYGVKGFVLADPAFMDERDTRAQTLARLLAYEHAEDAIFTDTAEIVTELAAMGVPRGKIDPSSSLADRVLPARPRPVPSGTVAPGWRPKDGFVFVVTYGRSGSTLLQTLLQSIDGYFFRGENANAFLPVFDSYRRALSLRHKFNIRRPVPPTGPWYGADEVDPDAYARALTDVFIRQVLRPSAGARVVGFKEIRYHEIPETLFEPYLDFIRDMFAPAKIIFNMRDWRAVIKSSWWATMLEGKVRDMVETADAAYRDYADRHADSCFLLNYDDYKADPEALKPLFDFLGEPFSPDHVRGLMTNRLKH</sequence>
<dbReference type="PANTHER" id="PTHR43685">
    <property type="entry name" value="GLYCOSYLTRANSFERASE"/>
    <property type="match status" value="1"/>
</dbReference>
<protein>
    <submittedName>
        <fullName evidence="2">Glycosyl transferase family 2</fullName>
    </submittedName>
</protein>
<dbReference type="GO" id="GO:0016740">
    <property type="term" value="F:transferase activity"/>
    <property type="evidence" value="ECO:0007669"/>
    <property type="project" value="UniProtKB-KW"/>
</dbReference>
<evidence type="ECO:0000259" key="1">
    <source>
        <dbReference type="Pfam" id="PF00535"/>
    </source>
</evidence>
<organism evidence="2 3">
    <name type="scientific">Eilatimonas milleporae</name>
    <dbReference type="NCBI Taxonomy" id="911205"/>
    <lineage>
        <taxon>Bacteria</taxon>
        <taxon>Pseudomonadati</taxon>
        <taxon>Pseudomonadota</taxon>
        <taxon>Alphaproteobacteria</taxon>
        <taxon>Kordiimonadales</taxon>
        <taxon>Kordiimonadaceae</taxon>
        <taxon>Eilatimonas</taxon>
    </lineage>
</organism>
<reference evidence="2 3" key="1">
    <citation type="submission" date="2018-10" db="EMBL/GenBank/DDBJ databases">
        <title>Genomic Encyclopedia of Archaeal and Bacterial Type Strains, Phase II (KMG-II): from individual species to whole genera.</title>
        <authorList>
            <person name="Goeker M."/>
        </authorList>
    </citation>
    <scope>NUCLEOTIDE SEQUENCE [LARGE SCALE GENOMIC DNA]</scope>
    <source>
        <strain evidence="2 3">DSM 25217</strain>
    </source>
</reference>
<proteinExistence type="predicted"/>
<dbReference type="Pfam" id="PF00535">
    <property type="entry name" value="Glycos_transf_2"/>
    <property type="match status" value="1"/>
</dbReference>
<dbReference type="InterPro" id="IPR050834">
    <property type="entry name" value="Glycosyltransf_2"/>
</dbReference>
<dbReference type="Proteomes" id="UP000271227">
    <property type="component" value="Unassembled WGS sequence"/>
</dbReference>
<dbReference type="EMBL" id="REFR01000009">
    <property type="protein sequence ID" value="RMB12445.1"/>
    <property type="molecule type" value="Genomic_DNA"/>
</dbReference>
<evidence type="ECO:0000313" key="2">
    <source>
        <dbReference type="EMBL" id="RMB12445.1"/>
    </source>
</evidence>
<dbReference type="Pfam" id="PF13469">
    <property type="entry name" value="Sulfotransfer_3"/>
    <property type="match status" value="1"/>
</dbReference>
<dbReference type="InterPro" id="IPR027417">
    <property type="entry name" value="P-loop_NTPase"/>
</dbReference>
<dbReference type="PANTHER" id="PTHR43685:SF2">
    <property type="entry name" value="GLYCOSYLTRANSFERASE 2-LIKE DOMAIN-CONTAINING PROTEIN"/>
    <property type="match status" value="1"/>
</dbReference>
<feature type="domain" description="Glycosyltransferase 2-like" evidence="1">
    <location>
        <begin position="23"/>
        <end position="136"/>
    </location>
</feature>
<dbReference type="InParanoid" id="A0A3M0CTZ2"/>
<dbReference type="SUPFAM" id="SSF53448">
    <property type="entry name" value="Nucleotide-diphospho-sugar transferases"/>
    <property type="match status" value="1"/>
</dbReference>
<gene>
    <name evidence="2" type="ORF">BXY39_0941</name>
</gene>
<evidence type="ECO:0000313" key="3">
    <source>
        <dbReference type="Proteomes" id="UP000271227"/>
    </source>
</evidence>
<dbReference type="InterPro" id="IPR029044">
    <property type="entry name" value="Nucleotide-diphossugar_trans"/>
</dbReference>
<accession>A0A3M0CTZ2</accession>
<dbReference type="CDD" id="cd00761">
    <property type="entry name" value="Glyco_tranf_GTA_type"/>
    <property type="match status" value="1"/>
</dbReference>
<comment type="caution">
    <text evidence="2">The sequence shown here is derived from an EMBL/GenBank/DDBJ whole genome shotgun (WGS) entry which is preliminary data.</text>
</comment>
<dbReference type="RefSeq" id="WP_170163624.1">
    <property type="nucleotide sequence ID" value="NZ_REFR01000009.1"/>
</dbReference>
<dbReference type="Gene3D" id="3.90.550.10">
    <property type="entry name" value="Spore Coat Polysaccharide Biosynthesis Protein SpsA, Chain A"/>
    <property type="match status" value="1"/>
</dbReference>
<dbReference type="Gene3D" id="3.40.50.300">
    <property type="entry name" value="P-loop containing nucleotide triphosphate hydrolases"/>
    <property type="match status" value="1"/>
</dbReference>
<dbReference type="SUPFAM" id="SSF52540">
    <property type="entry name" value="P-loop containing nucleoside triphosphate hydrolases"/>
    <property type="match status" value="1"/>
</dbReference>
<dbReference type="InterPro" id="IPR001173">
    <property type="entry name" value="Glyco_trans_2-like"/>
</dbReference>